<evidence type="ECO:0000256" key="2">
    <source>
        <dbReference type="ARBA" id="ARBA00001913"/>
    </source>
</evidence>
<dbReference type="CDD" id="cd00146">
    <property type="entry name" value="PKD"/>
    <property type="match status" value="1"/>
</dbReference>
<evidence type="ECO:0000256" key="15">
    <source>
        <dbReference type="ARBA" id="ARBA00023145"/>
    </source>
</evidence>
<dbReference type="InterPro" id="IPR013661">
    <property type="entry name" value="Peptidase_M9_N_dom"/>
</dbReference>
<keyword evidence="8" id="KW-0479">Metal-binding</keyword>
<keyword evidence="13" id="KW-0843">Virulence</keyword>
<feature type="compositionally biased region" description="Low complexity" evidence="16">
    <location>
        <begin position="31"/>
        <end position="43"/>
    </location>
</feature>
<dbReference type="PANTHER" id="PTHR13062:SF9">
    <property type="entry name" value="MICROBIAL COLLAGENASE"/>
    <property type="match status" value="1"/>
</dbReference>
<dbReference type="Pfam" id="PF04151">
    <property type="entry name" value="PPC"/>
    <property type="match status" value="1"/>
</dbReference>
<dbReference type="PROSITE" id="PS50093">
    <property type="entry name" value="PKD"/>
    <property type="match status" value="1"/>
</dbReference>
<dbReference type="Pfam" id="PF01752">
    <property type="entry name" value="Peptidase_M9"/>
    <property type="match status" value="1"/>
</dbReference>
<organism evidence="19 20">
    <name type="scientific">Kitasatospora herbaricolor</name>
    <dbReference type="NCBI Taxonomy" id="68217"/>
    <lineage>
        <taxon>Bacteria</taxon>
        <taxon>Bacillati</taxon>
        <taxon>Actinomycetota</taxon>
        <taxon>Actinomycetes</taxon>
        <taxon>Kitasatosporales</taxon>
        <taxon>Streptomycetaceae</taxon>
        <taxon>Kitasatospora</taxon>
    </lineage>
</organism>
<evidence type="ECO:0000256" key="13">
    <source>
        <dbReference type="ARBA" id="ARBA00023026"/>
    </source>
</evidence>
<evidence type="ECO:0000256" key="10">
    <source>
        <dbReference type="ARBA" id="ARBA00022801"/>
    </source>
</evidence>
<evidence type="ECO:0000256" key="16">
    <source>
        <dbReference type="SAM" id="MobiDB-lite"/>
    </source>
</evidence>
<feature type="region of interest" description="Disordered" evidence="16">
    <location>
        <begin position="31"/>
        <end position="107"/>
    </location>
</feature>
<dbReference type="Gene3D" id="2.60.40.10">
    <property type="entry name" value="Immunoglobulins"/>
    <property type="match status" value="1"/>
</dbReference>
<dbReference type="Gene3D" id="1.10.390.20">
    <property type="match status" value="1"/>
</dbReference>
<comment type="subcellular location">
    <subcellularLocation>
        <location evidence="4">Secreted</location>
    </subcellularLocation>
</comment>
<dbReference type="PANTHER" id="PTHR13062">
    <property type="entry name" value="COLLAGENASE"/>
    <property type="match status" value="1"/>
</dbReference>
<keyword evidence="11" id="KW-0862">Zinc</keyword>
<dbReference type="Proteomes" id="UP001432014">
    <property type="component" value="Chromosome"/>
</dbReference>
<evidence type="ECO:0000313" key="19">
    <source>
        <dbReference type="EMBL" id="WUS59680.1"/>
    </source>
</evidence>
<dbReference type="GO" id="GO:0004222">
    <property type="term" value="F:metalloendopeptidase activity"/>
    <property type="evidence" value="ECO:0007669"/>
    <property type="project" value="UniProtKB-EC"/>
</dbReference>
<evidence type="ECO:0000313" key="20">
    <source>
        <dbReference type="Proteomes" id="UP001432014"/>
    </source>
</evidence>
<keyword evidence="14" id="KW-0482">Metalloprotease</keyword>
<keyword evidence="20" id="KW-1185">Reference proteome</keyword>
<dbReference type="InterPro" id="IPR022409">
    <property type="entry name" value="PKD/Chitinase_dom"/>
</dbReference>
<comment type="catalytic activity">
    <reaction evidence="1">
        <text>Digestion of native collagen in the triple helical region at Xaa-|-Gly bonds. With synthetic peptides, a preference is shown for Gly at P3 and P1', Pro and Ala at P2 and P2', and hydroxyproline, Ala or Arg at P3'.</text>
        <dbReference type="EC" id="3.4.24.3"/>
    </reaction>
</comment>
<dbReference type="EC" id="3.4.24.3" evidence="5"/>
<dbReference type="Gene3D" id="3.40.30.160">
    <property type="entry name" value="Collagenase ColT, N-terminal domain"/>
    <property type="match status" value="1"/>
</dbReference>
<dbReference type="RefSeq" id="WP_329494210.1">
    <property type="nucleotide sequence ID" value="NZ_CP108460.1"/>
</dbReference>
<evidence type="ECO:0000256" key="8">
    <source>
        <dbReference type="ARBA" id="ARBA00022723"/>
    </source>
</evidence>
<dbReference type="Pfam" id="PF08453">
    <property type="entry name" value="Peptidase_M9_N"/>
    <property type="match status" value="1"/>
</dbReference>
<dbReference type="SMART" id="SM00089">
    <property type="entry name" value="PKD"/>
    <property type="match status" value="1"/>
</dbReference>
<dbReference type="SUPFAM" id="SSF49299">
    <property type="entry name" value="PKD domain"/>
    <property type="match status" value="1"/>
</dbReference>
<evidence type="ECO:0000256" key="4">
    <source>
        <dbReference type="ARBA" id="ARBA00004613"/>
    </source>
</evidence>
<evidence type="ECO:0000256" key="17">
    <source>
        <dbReference type="SAM" id="SignalP"/>
    </source>
</evidence>
<reference evidence="19 20" key="1">
    <citation type="submission" date="2022-10" db="EMBL/GenBank/DDBJ databases">
        <title>The complete genomes of actinobacterial strains from the NBC collection.</title>
        <authorList>
            <person name="Joergensen T.S."/>
            <person name="Alvarez Arevalo M."/>
            <person name="Sterndorff E.B."/>
            <person name="Faurdal D."/>
            <person name="Vuksanovic O."/>
            <person name="Mourched A.-S."/>
            <person name="Charusanti P."/>
            <person name="Shaw S."/>
            <person name="Blin K."/>
            <person name="Weber T."/>
        </authorList>
    </citation>
    <scope>NUCLEOTIDE SEQUENCE [LARGE SCALE GENOMIC DNA]</scope>
    <source>
        <strain evidence="19 20">NBC_01247</strain>
    </source>
</reference>
<feature type="chain" id="PRO_5046527985" description="microbial collagenase" evidence="17">
    <location>
        <begin position="34"/>
        <end position="855"/>
    </location>
</feature>
<keyword evidence="10 19" id="KW-0378">Hydrolase</keyword>
<evidence type="ECO:0000256" key="7">
    <source>
        <dbReference type="ARBA" id="ARBA00022670"/>
    </source>
</evidence>
<dbReference type="InterPro" id="IPR000601">
    <property type="entry name" value="PKD_dom"/>
</dbReference>
<comment type="cofactor">
    <cofactor evidence="2">
        <name>Ca(2+)</name>
        <dbReference type="ChEBI" id="CHEBI:29108"/>
    </cofactor>
</comment>
<dbReference type="InterPro" id="IPR007280">
    <property type="entry name" value="Peptidase_C_arc/bac"/>
</dbReference>
<feature type="compositionally biased region" description="Low complexity" evidence="16">
    <location>
        <begin position="98"/>
        <end position="107"/>
    </location>
</feature>
<keyword evidence="9 17" id="KW-0732">Signal</keyword>
<proteinExistence type="predicted"/>
<evidence type="ECO:0000256" key="9">
    <source>
        <dbReference type="ARBA" id="ARBA00022729"/>
    </source>
</evidence>
<evidence type="ECO:0000256" key="12">
    <source>
        <dbReference type="ARBA" id="ARBA00022837"/>
    </source>
</evidence>
<protein>
    <recommendedName>
        <fullName evidence="5">microbial collagenase</fullName>
        <ecNumber evidence="5">3.4.24.3</ecNumber>
    </recommendedName>
</protein>
<evidence type="ECO:0000259" key="18">
    <source>
        <dbReference type="PROSITE" id="PS50093"/>
    </source>
</evidence>
<dbReference type="InterPro" id="IPR002169">
    <property type="entry name" value="Peptidase_M9A/M9B"/>
</dbReference>
<dbReference type="PRINTS" id="PR00931">
    <property type="entry name" value="MICOLLPTASE"/>
</dbReference>
<keyword evidence="7" id="KW-0645">Protease</keyword>
<keyword evidence="15" id="KW-0865">Zymogen</keyword>
<keyword evidence="12" id="KW-0106">Calcium</keyword>
<evidence type="ECO:0000256" key="1">
    <source>
        <dbReference type="ARBA" id="ARBA00000424"/>
    </source>
</evidence>
<keyword evidence="6" id="KW-0964">Secreted</keyword>
<feature type="signal peptide" evidence="17">
    <location>
        <begin position="1"/>
        <end position="33"/>
    </location>
</feature>
<dbReference type="InterPro" id="IPR035986">
    <property type="entry name" value="PKD_dom_sf"/>
</dbReference>
<name>A0ABZ1WFK7_9ACTN</name>
<evidence type="ECO:0000256" key="3">
    <source>
        <dbReference type="ARBA" id="ARBA00001947"/>
    </source>
</evidence>
<feature type="domain" description="PKD" evidence="18">
    <location>
        <begin position="663"/>
        <end position="744"/>
    </location>
</feature>
<sequence length="855" mass="90785">MSTARIPKDLVRLLIVALTLCLAIGVFSPRSQAAAPRPADRASGTPAPGASTPAGQAPRPATGTADQDDSHAGTTLPTKDRAPLPLDRSALRRDYDRPATAATSGGPAARGLAAAACNTSDFTTRTGSALVQQIKSAGLDCVNTLFNLTGNDAYAAFREAQMTTVANALRDVSAGYPGDNSTSTGQLVLFLRAGYYVHWYNASTVGTYGSTLQTAIRGGLDAFFAAPHSRDVTDANGATLSEAVTLIDSAEENARYLSVVKRLLSGYTTAWNSSWYMLNAVNNTYTVLWRGHQSDAFVAAVQADPSVTDTLYAFGTANNALLGGDQGYLVSNAGRELGRFLQYSALQAKVRPLVKGLLGQSSITGRTAALWVGLAEMTDSYDKANCAYYSTCDLPARLKAAVLTVDYTCSPSIRIVAQQMAAAELASSCTSLKNQDAYFHGVVRDSGAVAGDTNTTIEVVVFDSSSDYQTYAGTIFGISTDNGGMYLEGDPAAVGNQPRFIAYEAEWVRPAFQIWNLNHEYTHYLDGRFDMYGDFEAGVTTPTIWWVEGFAEYISYSYRNVTYDAAIAQAAQHTYSLSTLFGTTYENADQTRIYNWGYLAVRYMLQSHRADIDAVLAKYRAGDWAGARSYLTGTIGTRYDADFTSWLTACAAGTCGGTTNPPANQAPTAAFTAVTNDLTAAFTDTSTDPDGTVAARSWNFGDGTTSTAANPAKTYQAAGSWTVTLTVTDDRGATATATRTVTVTTVPECTAADTRQLGQNCRRSNLAATTGNYSYLYLYVPAGTQQLTVTAAGGTGNADLYYNANGWATTGSWTAKSTSTGNTESLTISNPPAGPVYISLYAQQGFTGATVKTLY</sequence>
<evidence type="ECO:0000256" key="11">
    <source>
        <dbReference type="ARBA" id="ARBA00022833"/>
    </source>
</evidence>
<accession>A0ABZ1WFK7</accession>
<evidence type="ECO:0000256" key="5">
    <source>
        <dbReference type="ARBA" id="ARBA00012653"/>
    </source>
</evidence>
<dbReference type="Pfam" id="PF18911">
    <property type="entry name" value="PKD_4"/>
    <property type="match status" value="1"/>
</dbReference>
<gene>
    <name evidence="19" type="ORF">OG469_31745</name>
</gene>
<dbReference type="Gene3D" id="2.60.120.380">
    <property type="match status" value="1"/>
</dbReference>
<dbReference type="InterPro" id="IPR013783">
    <property type="entry name" value="Ig-like_fold"/>
</dbReference>
<evidence type="ECO:0000256" key="6">
    <source>
        <dbReference type="ARBA" id="ARBA00022525"/>
    </source>
</evidence>
<dbReference type="EMBL" id="CP108482">
    <property type="protein sequence ID" value="WUS59680.1"/>
    <property type="molecule type" value="Genomic_DNA"/>
</dbReference>
<evidence type="ECO:0000256" key="14">
    <source>
        <dbReference type="ARBA" id="ARBA00023049"/>
    </source>
</evidence>
<comment type="cofactor">
    <cofactor evidence="3">
        <name>Zn(2+)</name>
        <dbReference type="ChEBI" id="CHEBI:29105"/>
    </cofactor>
</comment>